<dbReference type="InterPro" id="IPR024370">
    <property type="entry name" value="PBP_domain"/>
</dbReference>
<dbReference type="GO" id="GO:0043190">
    <property type="term" value="C:ATP-binding cassette (ABC) transporter complex"/>
    <property type="evidence" value="ECO:0007669"/>
    <property type="project" value="InterPro"/>
</dbReference>
<dbReference type="CDD" id="cd13565">
    <property type="entry name" value="PBP2_PstS"/>
    <property type="match status" value="1"/>
</dbReference>
<evidence type="ECO:0000259" key="4">
    <source>
        <dbReference type="Pfam" id="PF12849"/>
    </source>
</evidence>
<sequence length="317" mass="33705">MTGAGASFPFPLYSKMFAEYQGAKVNYQSVGSGSGQKQIIERTVDFAGSDNPMSDEQMKEAPGTLLHIPTAIGAVVPAYNLPGVSEPVKFDGAALADIYLGKIKTWNDPALLALNPDLKLPGLPITVARRSDGSGTTYVWSDYLSSNSEEWLNKVGRGNSLQWPTGTGAKGNDGVAGVIRGTPGAIGYTELVYAKQNGLSYGAVKNGAGNFVQADLASSEAAAEGVEIPDDTRVSLVSTTNPDAYPIASFTYLIFYKDQNYGGRSREQGQALKNLLSWVLTDGQQYHEALDYAPLPANVVEKAQNVVNGMTYGEEAL</sequence>
<protein>
    <submittedName>
        <fullName evidence="5">Phosphate ABC transporter substrate-binding protein PstS</fullName>
    </submittedName>
</protein>
<proteinExistence type="inferred from homology"/>
<evidence type="ECO:0000256" key="3">
    <source>
        <dbReference type="ARBA" id="ARBA00022592"/>
    </source>
</evidence>
<dbReference type="PANTHER" id="PTHR42996:SF1">
    <property type="entry name" value="PHOSPHATE-BINDING PROTEIN PSTS"/>
    <property type="match status" value="1"/>
</dbReference>
<evidence type="ECO:0000313" key="5">
    <source>
        <dbReference type="EMBL" id="WYF45883.1"/>
    </source>
</evidence>
<dbReference type="PANTHER" id="PTHR42996">
    <property type="entry name" value="PHOSPHATE-BINDING PROTEIN PSTS"/>
    <property type="match status" value="1"/>
</dbReference>
<evidence type="ECO:0000256" key="2">
    <source>
        <dbReference type="ARBA" id="ARBA00022448"/>
    </source>
</evidence>
<name>A0AAU6Q5R9_9DEIO</name>
<reference evidence="5" key="1">
    <citation type="submission" date="2024-03" db="EMBL/GenBank/DDBJ databases">
        <title>Deinococcus weizhi sp. nov., isolated from human skin.</title>
        <authorList>
            <person name="Wei Z."/>
            <person name="Tian F."/>
            <person name="Yang C."/>
            <person name="Xin L.T."/>
            <person name="Wen Z.J."/>
            <person name="Lan K.C."/>
            <person name="Yu L."/>
            <person name="Zhe W."/>
            <person name="Dan F.D."/>
            <person name="Jun W."/>
            <person name="Rui Z."/>
            <person name="Yong X.J."/>
            <person name="Ting Y."/>
            <person name="Wei X."/>
            <person name="Xu Z.G."/>
            <person name="Xin Z."/>
            <person name="Dong F.G."/>
            <person name="Ni X.M."/>
            <person name="Zheng M.G."/>
            <person name="Chun Y."/>
            <person name="Qian W.X."/>
        </authorList>
    </citation>
    <scope>NUCLEOTIDE SEQUENCE</scope>
    <source>
        <strain evidence="5">VB142</strain>
    </source>
</reference>
<dbReference type="GO" id="GO:0042301">
    <property type="term" value="F:phosphate ion binding"/>
    <property type="evidence" value="ECO:0007669"/>
    <property type="project" value="InterPro"/>
</dbReference>
<dbReference type="NCBIfam" id="TIGR00975">
    <property type="entry name" value="3a0107s03"/>
    <property type="match status" value="1"/>
</dbReference>
<dbReference type="Gene3D" id="3.40.190.10">
    <property type="entry name" value="Periplasmic binding protein-like II"/>
    <property type="match status" value="2"/>
</dbReference>
<gene>
    <name evidence="5" type="primary">pstS</name>
    <name evidence="5" type="ORF">WDJ50_05010</name>
</gene>
<dbReference type="SUPFAM" id="SSF53850">
    <property type="entry name" value="Periplasmic binding protein-like II"/>
    <property type="match status" value="1"/>
</dbReference>
<dbReference type="AlphaFoldDB" id="A0AAU6Q5R9"/>
<accession>A0AAU6Q5R9</accession>
<dbReference type="InterPro" id="IPR005673">
    <property type="entry name" value="ABC_phos-bd_PstS"/>
</dbReference>
<feature type="domain" description="PBP" evidence="4">
    <location>
        <begin position="2"/>
        <end position="282"/>
    </location>
</feature>
<dbReference type="RefSeq" id="WP_339097246.1">
    <property type="nucleotide sequence ID" value="NZ_CP149782.1"/>
</dbReference>
<dbReference type="GO" id="GO:0035435">
    <property type="term" value="P:phosphate ion transmembrane transport"/>
    <property type="evidence" value="ECO:0007669"/>
    <property type="project" value="InterPro"/>
</dbReference>
<keyword evidence="3" id="KW-0592">Phosphate transport</keyword>
<comment type="similarity">
    <text evidence="1">Belongs to the PstS family.</text>
</comment>
<dbReference type="InterPro" id="IPR050962">
    <property type="entry name" value="Phosphate-bind_PstS"/>
</dbReference>
<organism evidence="5">
    <name type="scientific">Deinococcus sp. VB142</name>
    <dbReference type="NCBI Taxonomy" id="3112952"/>
    <lineage>
        <taxon>Bacteria</taxon>
        <taxon>Thermotogati</taxon>
        <taxon>Deinococcota</taxon>
        <taxon>Deinococci</taxon>
        <taxon>Deinococcales</taxon>
        <taxon>Deinococcaceae</taxon>
        <taxon>Deinococcus</taxon>
    </lineage>
</organism>
<keyword evidence="2" id="KW-0813">Transport</keyword>
<dbReference type="EMBL" id="CP149782">
    <property type="protein sequence ID" value="WYF45883.1"/>
    <property type="molecule type" value="Genomic_DNA"/>
</dbReference>
<dbReference type="PIRSF" id="PIRSF002756">
    <property type="entry name" value="PstS"/>
    <property type="match status" value="1"/>
</dbReference>
<evidence type="ECO:0000256" key="1">
    <source>
        <dbReference type="ARBA" id="ARBA00008725"/>
    </source>
</evidence>
<dbReference type="Pfam" id="PF12849">
    <property type="entry name" value="PBP_like_2"/>
    <property type="match status" value="1"/>
</dbReference>